<protein>
    <submittedName>
        <fullName evidence="1">Uncharacterized protein</fullName>
    </submittedName>
</protein>
<proteinExistence type="predicted"/>
<reference evidence="1" key="1">
    <citation type="journal article" date="2014" name="ISME J.">
        <title>Genomic properties of Marine Group A bacteria indicate a role in the marine sulfur cycle.</title>
        <authorList>
            <person name="Wright J.J."/>
            <person name="Mewis K."/>
            <person name="Hanson N.W."/>
            <person name="Konwar K.M."/>
            <person name="Maas K.R."/>
            <person name="Hallam S.J."/>
        </authorList>
    </citation>
    <scope>NUCLEOTIDE SEQUENCE</scope>
</reference>
<sequence length="81" mass="9412">MKKLYIFLCVLFLIDFGWGQLGPFSYISPGIQFGYNSKKGFFYGYQISMGFKVRDSINDEFSDIPYIPSICFGLKRNNKKI</sequence>
<evidence type="ECO:0000313" key="1">
    <source>
        <dbReference type="EMBL" id="AGO88054.1"/>
    </source>
</evidence>
<name>S4W7Z2_9BACT</name>
<dbReference type="AlphaFoldDB" id="S4W7Z2"/>
<organism evidence="1">
    <name type="scientific">uncultured bacterium 125003-E23</name>
    <dbReference type="NCBI Taxonomy" id="1343839"/>
    <lineage>
        <taxon>Bacteria</taxon>
        <taxon>environmental samples</taxon>
    </lineage>
</organism>
<dbReference type="EMBL" id="KF170423">
    <property type="protein sequence ID" value="AGO88054.1"/>
    <property type="molecule type" value="Genomic_DNA"/>
</dbReference>
<accession>S4W7Z2</accession>